<dbReference type="Pfam" id="PF13560">
    <property type="entry name" value="HTH_31"/>
    <property type="match status" value="1"/>
</dbReference>
<dbReference type="GO" id="GO:0006355">
    <property type="term" value="P:regulation of DNA-templated transcription"/>
    <property type="evidence" value="ECO:0007669"/>
    <property type="project" value="InterPro"/>
</dbReference>
<dbReference type="AlphaFoldDB" id="A0A895YGY2"/>
<dbReference type="Gene3D" id="3.40.50.300">
    <property type="entry name" value="P-loop containing nucleotide triphosphate hydrolases"/>
    <property type="match status" value="1"/>
</dbReference>
<evidence type="ECO:0000256" key="7">
    <source>
        <dbReference type="SAM" id="MobiDB-lite"/>
    </source>
</evidence>
<feature type="repeat" description="TPR" evidence="5">
    <location>
        <begin position="873"/>
        <end position="906"/>
    </location>
</feature>
<dbReference type="Pfam" id="PF03704">
    <property type="entry name" value="BTAD"/>
    <property type="match status" value="1"/>
</dbReference>
<feature type="DNA-binding region" description="OmpR/PhoB-type" evidence="6">
    <location>
        <begin position="75"/>
        <end position="178"/>
    </location>
</feature>
<name>A0A895YGY2_9ACTN</name>
<dbReference type="RefSeq" id="WP_239677495.1">
    <property type="nucleotide sequence ID" value="NZ_CP070499.1"/>
</dbReference>
<feature type="domain" description="OmpR/PhoB-type" evidence="9">
    <location>
        <begin position="75"/>
        <end position="178"/>
    </location>
</feature>
<dbReference type="GO" id="GO:0003677">
    <property type="term" value="F:DNA binding"/>
    <property type="evidence" value="ECO:0007669"/>
    <property type="project" value="UniProtKB-UniRule"/>
</dbReference>
<dbReference type="Proteomes" id="UP000662857">
    <property type="component" value="Chromosome"/>
</dbReference>
<dbReference type="SMART" id="SM01043">
    <property type="entry name" value="BTAD"/>
    <property type="match status" value="1"/>
</dbReference>
<proteinExistence type="inferred from homology"/>
<dbReference type="SMART" id="SM00028">
    <property type="entry name" value="TPR"/>
    <property type="match status" value="4"/>
</dbReference>
<feature type="compositionally biased region" description="Pro residues" evidence="7">
    <location>
        <begin position="983"/>
        <end position="992"/>
    </location>
</feature>
<dbReference type="SMART" id="SM00530">
    <property type="entry name" value="HTH_XRE"/>
    <property type="match status" value="1"/>
</dbReference>
<dbReference type="GO" id="GO:0000160">
    <property type="term" value="P:phosphorelay signal transduction system"/>
    <property type="evidence" value="ECO:0007669"/>
    <property type="project" value="InterPro"/>
</dbReference>
<sequence>MPETRELGKVLQELRQRVGLTQQEAADLAGLSVAGLRDVEQGRVATPRARTIRLLGGALGLSATEVADLVALARPNPRAAGGVWLGVLGPLALRVDGVEADPGSETQRVLLGLLSLAANATVSREELLEVVWGGRPPANVGTVLPTRISRLRRRLAPAAPGAVPPELVATTGGYRLSCQPEQLDLLHFHQLVGRARQHQAGGEPALAADRYAEAMTLWRGEPLAGLAPLADHPAVTALLRLWQTVVVEYATVAIDLGRNDRVVPLLQQVVTGDSLHELAHAKLMLALAGSGQQATALTLFDDLRRRLADELGASPGPELTQAHRRVLRQQVPRPEVAPVRAHRQLPPDIADFCGRQSELRWLADRLPPIDQPAPRPTAPPIYALEGMGGVGKTRLAVRVAHQLLAAGRYAEQQLYVDLHGHADEPPADPAAVLASFLQLLAVPGDQIPADLPSRSALFRDRLHGRPSLLLLDNAASEEQVRPLLPASPENLVLITSRRSLAIDGAHTLPLDVFSEQEATELLIQVVGADRVGSDPTAARQVVERCGRLPLAVALVARRLQARPAWRLADLAGRIAEARHRLAELAAGTRALRSVFDLSYQALDPPTQRTFRLLGLHPGDDVTPYSAAALTGTTVSAAQGCLDRLVDEHLVIALPGDRYRLHDLLRAYAHDLAQQDEPTAQEAAVTQLLTWYLSVAATAHRQISPGNELPAPSVPGGAQAPGIVSDDDAVAWLAAEQANLIAIVTGAAGDNNREYAWQLAATLRHLFLRVGDWQEWIRVAEAGLAAARHCGDRHGETLMRNDLGIAYGNSGDLDRAVALLAEAVQVSATLPDQTQQARSRNNLGIALTLRGQTTEAIAELQRALALAEKPTLRGRTLNNLGRSYTVQGDYPAAIECARAALSLLTDSSDVWGYALALGVLGEALTFDGQFAEAVTVLRRACELHRQQRAPGEEVVLLRLLSDALTELGEDEQAAACRLRAESLRPPPDGPPRPSELGRATAHPVDLPTP</sequence>
<dbReference type="InterPro" id="IPR001387">
    <property type="entry name" value="Cro/C1-type_HTH"/>
</dbReference>
<keyword evidence="5" id="KW-0802">TPR repeat</keyword>
<keyword evidence="3 6" id="KW-0238">DNA-binding</keyword>
<keyword evidence="2" id="KW-0805">Transcription regulation</keyword>
<dbReference type="KEGG" id="nhy:JQS43_02830"/>
<dbReference type="InterPro" id="IPR019734">
    <property type="entry name" value="TPR_rpt"/>
</dbReference>
<dbReference type="InterPro" id="IPR005158">
    <property type="entry name" value="BTAD"/>
</dbReference>
<dbReference type="SUPFAM" id="SSF47413">
    <property type="entry name" value="lambda repressor-like DNA-binding domains"/>
    <property type="match status" value="1"/>
</dbReference>
<dbReference type="SUPFAM" id="SSF52540">
    <property type="entry name" value="P-loop containing nucleoside triphosphate hydrolases"/>
    <property type="match status" value="1"/>
</dbReference>
<evidence type="ECO:0000256" key="5">
    <source>
        <dbReference type="PROSITE-ProRule" id="PRU00339"/>
    </source>
</evidence>
<dbReference type="Pfam" id="PF13424">
    <property type="entry name" value="TPR_12"/>
    <property type="match status" value="2"/>
</dbReference>
<dbReference type="SMART" id="SM00862">
    <property type="entry name" value="Trans_reg_C"/>
    <property type="match status" value="1"/>
</dbReference>
<evidence type="ECO:0000313" key="11">
    <source>
        <dbReference type="Proteomes" id="UP000662857"/>
    </source>
</evidence>
<dbReference type="CDD" id="cd15831">
    <property type="entry name" value="BTAD"/>
    <property type="match status" value="1"/>
</dbReference>
<dbReference type="GO" id="GO:0043531">
    <property type="term" value="F:ADP binding"/>
    <property type="evidence" value="ECO:0007669"/>
    <property type="project" value="InterPro"/>
</dbReference>
<dbReference type="Gene3D" id="1.10.10.10">
    <property type="entry name" value="Winged helix-like DNA-binding domain superfamily/Winged helix DNA-binding domain"/>
    <property type="match status" value="1"/>
</dbReference>
<dbReference type="PROSITE" id="PS50943">
    <property type="entry name" value="HTH_CROC1"/>
    <property type="match status" value="1"/>
</dbReference>
<dbReference type="Pfam" id="PF00486">
    <property type="entry name" value="Trans_reg_C"/>
    <property type="match status" value="1"/>
</dbReference>
<dbReference type="Gene3D" id="1.10.8.430">
    <property type="entry name" value="Helical domain of apoptotic protease-activating factors"/>
    <property type="match status" value="1"/>
</dbReference>
<dbReference type="PRINTS" id="PR00364">
    <property type="entry name" value="DISEASERSIST"/>
</dbReference>
<evidence type="ECO:0000256" key="4">
    <source>
        <dbReference type="ARBA" id="ARBA00023163"/>
    </source>
</evidence>
<reference evidence="10" key="1">
    <citation type="submission" date="2021-02" db="EMBL/GenBank/DDBJ databases">
        <title>Natrosporangium hydrolyticum gen. nov., sp. nov, a haloalkaliphilic actinobacterium from a soda solonchak soil.</title>
        <authorList>
            <person name="Sorokin D.Y."/>
            <person name="Khijniak T.V."/>
            <person name="Zakharycheva A.P."/>
            <person name="Boueva O.V."/>
            <person name="Ariskina E.V."/>
            <person name="Hahnke R.L."/>
            <person name="Bunk B."/>
            <person name="Sproer C."/>
            <person name="Schumann P."/>
            <person name="Evtushenko L.I."/>
            <person name="Kublanov I.V."/>
        </authorList>
    </citation>
    <scope>NUCLEOTIDE SEQUENCE</scope>
    <source>
        <strain evidence="10">DSM 106523</strain>
    </source>
</reference>
<dbReference type="CDD" id="cd00093">
    <property type="entry name" value="HTH_XRE"/>
    <property type="match status" value="1"/>
</dbReference>
<evidence type="ECO:0000259" key="8">
    <source>
        <dbReference type="PROSITE" id="PS50943"/>
    </source>
</evidence>
<evidence type="ECO:0000259" key="9">
    <source>
        <dbReference type="PROSITE" id="PS51755"/>
    </source>
</evidence>
<organism evidence="10 11">
    <name type="scientific">Natronosporangium hydrolyticum</name>
    <dbReference type="NCBI Taxonomy" id="2811111"/>
    <lineage>
        <taxon>Bacteria</taxon>
        <taxon>Bacillati</taxon>
        <taxon>Actinomycetota</taxon>
        <taxon>Actinomycetes</taxon>
        <taxon>Micromonosporales</taxon>
        <taxon>Micromonosporaceae</taxon>
        <taxon>Natronosporangium</taxon>
    </lineage>
</organism>
<dbReference type="InterPro" id="IPR001867">
    <property type="entry name" value="OmpR/PhoB-type_DNA-bd"/>
</dbReference>
<gene>
    <name evidence="10" type="ORF">JQS43_02830</name>
</gene>
<dbReference type="Gene3D" id="1.10.260.40">
    <property type="entry name" value="lambda repressor-like DNA-binding domains"/>
    <property type="match status" value="1"/>
</dbReference>
<dbReference type="InterPro" id="IPR042197">
    <property type="entry name" value="Apaf_helical"/>
</dbReference>
<keyword evidence="11" id="KW-1185">Reference proteome</keyword>
<dbReference type="PROSITE" id="PS50005">
    <property type="entry name" value="TPR"/>
    <property type="match status" value="1"/>
</dbReference>
<dbReference type="PROSITE" id="PS51755">
    <property type="entry name" value="OMPR_PHOB"/>
    <property type="match status" value="1"/>
</dbReference>
<feature type="domain" description="HTH cro/C1-type" evidence="8">
    <location>
        <begin position="11"/>
        <end position="66"/>
    </location>
</feature>
<dbReference type="PANTHER" id="PTHR35807:SF1">
    <property type="entry name" value="TRANSCRIPTIONAL REGULATOR REDD"/>
    <property type="match status" value="1"/>
</dbReference>
<evidence type="ECO:0000256" key="2">
    <source>
        <dbReference type="ARBA" id="ARBA00023015"/>
    </source>
</evidence>
<evidence type="ECO:0000313" key="10">
    <source>
        <dbReference type="EMBL" id="QSB15315.1"/>
    </source>
</evidence>
<comment type="similarity">
    <text evidence="1">Belongs to the AfsR/DnrI/RedD regulatory family.</text>
</comment>
<dbReference type="InterPro" id="IPR051677">
    <property type="entry name" value="AfsR-DnrI-RedD_regulator"/>
</dbReference>
<dbReference type="InterPro" id="IPR027417">
    <property type="entry name" value="P-loop_NTPase"/>
</dbReference>
<dbReference type="SUPFAM" id="SSF48452">
    <property type="entry name" value="TPR-like"/>
    <property type="match status" value="2"/>
</dbReference>
<dbReference type="InterPro" id="IPR016032">
    <property type="entry name" value="Sig_transdc_resp-reg_C-effctor"/>
</dbReference>
<evidence type="ECO:0000256" key="1">
    <source>
        <dbReference type="ARBA" id="ARBA00005820"/>
    </source>
</evidence>
<dbReference type="SUPFAM" id="SSF46894">
    <property type="entry name" value="C-terminal effector domain of the bipartite response regulators"/>
    <property type="match status" value="1"/>
</dbReference>
<feature type="region of interest" description="Disordered" evidence="7">
    <location>
        <begin position="977"/>
        <end position="1008"/>
    </location>
</feature>
<dbReference type="InterPro" id="IPR010982">
    <property type="entry name" value="Lambda_DNA-bd_dom_sf"/>
</dbReference>
<dbReference type="Gene3D" id="1.25.40.10">
    <property type="entry name" value="Tetratricopeptide repeat domain"/>
    <property type="match status" value="3"/>
</dbReference>
<dbReference type="InterPro" id="IPR011990">
    <property type="entry name" value="TPR-like_helical_dom_sf"/>
</dbReference>
<dbReference type="EMBL" id="CP070499">
    <property type="protein sequence ID" value="QSB15315.1"/>
    <property type="molecule type" value="Genomic_DNA"/>
</dbReference>
<keyword evidence="4" id="KW-0804">Transcription</keyword>
<dbReference type="PANTHER" id="PTHR35807">
    <property type="entry name" value="TRANSCRIPTIONAL REGULATOR REDD-RELATED"/>
    <property type="match status" value="1"/>
</dbReference>
<protein>
    <submittedName>
        <fullName evidence="10">Tetratricopeptide repeat protein</fullName>
    </submittedName>
</protein>
<accession>A0A895YGY2</accession>
<evidence type="ECO:0000256" key="3">
    <source>
        <dbReference type="ARBA" id="ARBA00023125"/>
    </source>
</evidence>
<dbReference type="InterPro" id="IPR036388">
    <property type="entry name" value="WH-like_DNA-bd_sf"/>
</dbReference>
<evidence type="ECO:0000256" key="6">
    <source>
        <dbReference type="PROSITE-ProRule" id="PRU01091"/>
    </source>
</evidence>